<gene>
    <name evidence="12" type="ORF">RSOL_445570</name>
</gene>
<evidence type="ECO:0000256" key="5">
    <source>
        <dbReference type="ARBA" id="ARBA00023136"/>
    </source>
</evidence>
<feature type="domain" description="Palmitoyltransferase DHHC" evidence="11">
    <location>
        <begin position="127"/>
        <end position="157"/>
    </location>
</feature>
<accession>X8JQD5</accession>
<comment type="subcellular location">
    <subcellularLocation>
        <location evidence="1">Membrane</location>
        <topology evidence="1">Multi-pass membrane protein</topology>
    </subcellularLocation>
</comment>
<organism evidence="12 13">
    <name type="scientific">Rhizoctonia solani AG-3 Rhs1AP</name>
    <dbReference type="NCBI Taxonomy" id="1086054"/>
    <lineage>
        <taxon>Eukaryota</taxon>
        <taxon>Fungi</taxon>
        <taxon>Dikarya</taxon>
        <taxon>Basidiomycota</taxon>
        <taxon>Agaricomycotina</taxon>
        <taxon>Agaricomycetes</taxon>
        <taxon>Cantharellales</taxon>
        <taxon>Ceratobasidiaceae</taxon>
        <taxon>Rhizoctonia</taxon>
    </lineage>
</organism>
<evidence type="ECO:0000256" key="1">
    <source>
        <dbReference type="ARBA" id="ARBA00004141"/>
    </source>
</evidence>
<keyword evidence="2 10" id="KW-0808">Transferase</keyword>
<dbReference type="Proteomes" id="UP000030108">
    <property type="component" value="Unassembled WGS sequence"/>
</dbReference>
<evidence type="ECO:0000259" key="11">
    <source>
        <dbReference type="Pfam" id="PF01529"/>
    </source>
</evidence>
<dbReference type="PROSITE" id="PS50216">
    <property type="entry name" value="DHHC"/>
    <property type="match status" value="1"/>
</dbReference>
<keyword evidence="7" id="KW-0449">Lipoprotein</keyword>
<reference evidence="13" key="1">
    <citation type="journal article" date="2014" name="Genome Announc.">
        <title>Draft genome sequence of the plant-pathogenic soil fungus Rhizoctonia solani anastomosis group 3 strain Rhs1AP.</title>
        <authorList>
            <person name="Cubeta M.A."/>
            <person name="Thomas E."/>
            <person name="Dean R.A."/>
            <person name="Jabaji S."/>
            <person name="Neate S.M."/>
            <person name="Tavantzis S."/>
            <person name="Toda T."/>
            <person name="Vilgalys R."/>
            <person name="Bharathan N."/>
            <person name="Fedorova-Abrams N."/>
            <person name="Pakala S.B."/>
            <person name="Pakala S.M."/>
            <person name="Zafar N."/>
            <person name="Joardar V."/>
            <person name="Losada L."/>
            <person name="Nierman W.C."/>
        </authorList>
    </citation>
    <scope>NUCLEOTIDE SEQUENCE [LARGE SCALE GENOMIC DNA]</scope>
    <source>
        <strain evidence="13">AG-3</strain>
    </source>
</reference>
<comment type="caution">
    <text evidence="12">The sequence shown here is derived from an EMBL/GenBank/DDBJ whole genome shotgun (WGS) entry which is preliminary data.</text>
</comment>
<evidence type="ECO:0000256" key="6">
    <source>
        <dbReference type="ARBA" id="ARBA00023139"/>
    </source>
</evidence>
<keyword evidence="3 10" id="KW-0812">Transmembrane</keyword>
<sequence>MLRWCNLQVVKCFKCMERAADTITGVAGPFFVGFACLLIGTGVLVFFEIVAPDLPWPLITVPLCLLIALNLLAHYYYVCTTHPGSPNDGLGTGEGKGWSWAPKRRGGVQWSPVNLDAPRERENIPRCNKCQGLKPERTHHCRVCKSCIIKYDHHCPGSINALDSVTKGISYFSCFTSWSQPLALSSPGTPKSGQLLILACTRGHIERLRWCFLLYISYAWRWDLRYA</sequence>
<evidence type="ECO:0000313" key="12">
    <source>
        <dbReference type="EMBL" id="EUC65391.1"/>
    </source>
</evidence>
<dbReference type="AlphaFoldDB" id="X8JQD5"/>
<evidence type="ECO:0000256" key="9">
    <source>
        <dbReference type="ARBA" id="ARBA00048048"/>
    </source>
</evidence>
<dbReference type="InterPro" id="IPR001594">
    <property type="entry name" value="Palmitoyltrfase_DHHC"/>
</dbReference>
<evidence type="ECO:0000256" key="8">
    <source>
        <dbReference type="ARBA" id="ARBA00023315"/>
    </source>
</evidence>
<keyword evidence="4 10" id="KW-1133">Transmembrane helix</keyword>
<comment type="catalytic activity">
    <reaction evidence="9 10">
        <text>L-cysteinyl-[protein] + hexadecanoyl-CoA = S-hexadecanoyl-L-cysteinyl-[protein] + CoA</text>
        <dbReference type="Rhea" id="RHEA:36683"/>
        <dbReference type="Rhea" id="RHEA-COMP:10131"/>
        <dbReference type="Rhea" id="RHEA-COMP:11032"/>
        <dbReference type="ChEBI" id="CHEBI:29950"/>
        <dbReference type="ChEBI" id="CHEBI:57287"/>
        <dbReference type="ChEBI" id="CHEBI:57379"/>
        <dbReference type="ChEBI" id="CHEBI:74151"/>
        <dbReference type="EC" id="2.3.1.225"/>
    </reaction>
</comment>
<feature type="transmembrane region" description="Helical" evidence="10">
    <location>
        <begin position="26"/>
        <end position="47"/>
    </location>
</feature>
<dbReference type="GO" id="GO:0019706">
    <property type="term" value="F:protein-cysteine S-palmitoyltransferase activity"/>
    <property type="evidence" value="ECO:0007669"/>
    <property type="project" value="UniProtKB-EC"/>
</dbReference>
<evidence type="ECO:0000313" key="13">
    <source>
        <dbReference type="Proteomes" id="UP000030108"/>
    </source>
</evidence>
<keyword evidence="5 10" id="KW-0472">Membrane</keyword>
<protein>
    <recommendedName>
        <fullName evidence="10">Palmitoyltransferase</fullName>
        <ecNumber evidence="10">2.3.1.225</ecNumber>
    </recommendedName>
</protein>
<feature type="transmembrane region" description="Helical" evidence="10">
    <location>
        <begin position="54"/>
        <end position="77"/>
    </location>
</feature>
<dbReference type="Pfam" id="PF01529">
    <property type="entry name" value="DHHC"/>
    <property type="match status" value="1"/>
</dbReference>
<keyword evidence="6" id="KW-0564">Palmitate</keyword>
<dbReference type="InterPro" id="IPR039859">
    <property type="entry name" value="PFA4/ZDH16/20/ERF2-like"/>
</dbReference>
<name>X8JQD5_9AGAM</name>
<evidence type="ECO:0000256" key="7">
    <source>
        <dbReference type="ARBA" id="ARBA00023288"/>
    </source>
</evidence>
<dbReference type="EMBL" id="JATN01000311">
    <property type="protein sequence ID" value="EUC65391.1"/>
    <property type="molecule type" value="Genomic_DNA"/>
</dbReference>
<evidence type="ECO:0000256" key="4">
    <source>
        <dbReference type="ARBA" id="ARBA00022989"/>
    </source>
</evidence>
<proteinExistence type="inferred from homology"/>
<evidence type="ECO:0000256" key="2">
    <source>
        <dbReference type="ARBA" id="ARBA00022679"/>
    </source>
</evidence>
<dbReference type="PANTHER" id="PTHR12246">
    <property type="entry name" value="PALMITOYLTRANSFERASE ZDHHC16"/>
    <property type="match status" value="1"/>
</dbReference>
<evidence type="ECO:0000256" key="3">
    <source>
        <dbReference type="ARBA" id="ARBA00022692"/>
    </source>
</evidence>
<dbReference type="EC" id="2.3.1.225" evidence="10"/>
<dbReference type="GO" id="GO:0016020">
    <property type="term" value="C:membrane"/>
    <property type="evidence" value="ECO:0007669"/>
    <property type="project" value="UniProtKB-SubCell"/>
</dbReference>
<evidence type="ECO:0000256" key="10">
    <source>
        <dbReference type="RuleBase" id="RU079119"/>
    </source>
</evidence>
<dbReference type="OrthoDB" id="9909019at2759"/>
<comment type="similarity">
    <text evidence="10">Belongs to the DHHC palmitoyltransferase family.</text>
</comment>
<comment type="domain">
    <text evidence="10">The DHHC domain is required for palmitoyltransferase activity.</text>
</comment>
<keyword evidence="8 10" id="KW-0012">Acyltransferase</keyword>